<protein>
    <submittedName>
        <fullName evidence="1">Uncharacterized protein</fullName>
    </submittedName>
</protein>
<keyword evidence="2" id="KW-1185">Reference proteome</keyword>
<dbReference type="EMBL" id="JASNQZ010000003">
    <property type="protein sequence ID" value="KAL0958606.1"/>
    <property type="molecule type" value="Genomic_DNA"/>
</dbReference>
<dbReference type="Proteomes" id="UP001556367">
    <property type="component" value="Unassembled WGS sequence"/>
</dbReference>
<accession>A0ABR3JS48</accession>
<name>A0ABR3JS48_9AGAR</name>
<sequence>MPAMTEEELVGRYYGDSKDSVKREGMAAYNATEALGATPMAARIASLEAKVTVLE</sequence>
<organism evidence="1 2">
    <name type="scientific">Hohenbuehelia grisea</name>
    <dbReference type="NCBI Taxonomy" id="104357"/>
    <lineage>
        <taxon>Eukaryota</taxon>
        <taxon>Fungi</taxon>
        <taxon>Dikarya</taxon>
        <taxon>Basidiomycota</taxon>
        <taxon>Agaricomycotina</taxon>
        <taxon>Agaricomycetes</taxon>
        <taxon>Agaricomycetidae</taxon>
        <taxon>Agaricales</taxon>
        <taxon>Pleurotineae</taxon>
        <taxon>Pleurotaceae</taxon>
        <taxon>Hohenbuehelia</taxon>
    </lineage>
</organism>
<evidence type="ECO:0000313" key="2">
    <source>
        <dbReference type="Proteomes" id="UP001556367"/>
    </source>
</evidence>
<comment type="caution">
    <text evidence="1">The sequence shown here is derived from an EMBL/GenBank/DDBJ whole genome shotgun (WGS) entry which is preliminary data.</text>
</comment>
<evidence type="ECO:0000313" key="1">
    <source>
        <dbReference type="EMBL" id="KAL0958606.1"/>
    </source>
</evidence>
<proteinExistence type="predicted"/>
<reference evidence="2" key="1">
    <citation type="submission" date="2024-06" db="EMBL/GenBank/DDBJ databases">
        <title>Multi-omics analyses provide insights into the biosynthesis of the anticancer antibiotic pleurotin in Hohenbuehelia grisea.</title>
        <authorList>
            <person name="Weaver J.A."/>
            <person name="Alberti F."/>
        </authorList>
    </citation>
    <scope>NUCLEOTIDE SEQUENCE [LARGE SCALE GENOMIC DNA]</scope>
    <source>
        <strain evidence="2">T-177</strain>
    </source>
</reference>
<gene>
    <name evidence="1" type="ORF">HGRIS_013946</name>
</gene>